<feature type="transmembrane region" description="Helical" evidence="1">
    <location>
        <begin position="12"/>
        <end position="36"/>
    </location>
</feature>
<dbReference type="Proteomes" id="UP001523216">
    <property type="component" value="Unassembled WGS sequence"/>
</dbReference>
<keyword evidence="3" id="KW-1185">Reference proteome</keyword>
<keyword evidence="1" id="KW-0812">Transmembrane</keyword>
<accession>A0ABT0Y3J7</accession>
<evidence type="ECO:0000313" key="3">
    <source>
        <dbReference type="Proteomes" id="UP001523216"/>
    </source>
</evidence>
<evidence type="ECO:0000256" key="1">
    <source>
        <dbReference type="SAM" id="Phobius"/>
    </source>
</evidence>
<evidence type="ECO:0000313" key="2">
    <source>
        <dbReference type="EMBL" id="MCM4080073.1"/>
    </source>
</evidence>
<comment type="caution">
    <text evidence="2">The sequence shown here is derived from an EMBL/GenBank/DDBJ whole genome shotgun (WGS) entry which is preliminary data.</text>
</comment>
<protein>
    <recommendedName>
        <fullName evidence="4">DUF3558 domain-containing protein</fullName>
    </recommendedName>
</protein>
<dbReference type="RefSeq" id="WP_251799881.1">
    <property type="nucleotide sequence ID" value="NZ_JAMQOL010000029.1"/>
</dbReference>
<proteinExistence type="predicted"/>
<sequence length="170" mass="18158">MEQPMISRRRRRALIAVMAVVFVVAAGFTAYLAGVFDDEGSYRSEPRACATLEPSLPRLGAAYVPKDDGKNNCGLWLPGADDAPKITVAYAVIAPARGDAPDAASSKLQEFAALGFSELPNLADEAYIRDTNLYFRVSNLLVGITTEPDPATTPAAVLAFARDLATHLQS</sequence>
<dbReference type="EMBL" id="JAMQOL010000029">
    <property type="protein sequence ID" value="MCM4080073.1"/>
    <property type="molecule type" value="Genomic_DNA"/>
</dbReference>
<organism evidence="2 3">
    <name type="scientific">Paractinoplanes hotanensis</name>
    <dbReference type="NCBI Taxonomy" id="2906497"/>
    <lineage>
        <taxon>Bacteria</taxon>
        <taxon>Bacillati</taxon>
        <taxon>Actinomycetota</taxon>
        <taxon>Actinomycetes</taxon>
        <taxon>Micromonosporales</taxon>
        <taxon>Micromonosporaceae</taxon>
        <taxon>Paractinoplanes</taxon>
    </lineage>
</organism>
<evidence type="ECO:0008006" key="4">
    <source>
        <dbReference type="Google" id="ProtNLM"/>
    </source>
</evidence>
<gene>
    <name evidence="2" type="ORF">LXN57_21060</name>
</gene>
<keyword evidence="1" id="KW-0472">Membrane</keyword>
<reference evidence="2 3" key="1">
    <citation type="submission" date="2022-06" db="EMBL/GenBank/DDBJ databases">
        <title>Actinoplanes abujensis sp. nov., isolated from Nigerian arid soil.</title>
        <authorList>
            <person name="Ding P."/>
        </authorList>
    </citation>
    <scope>NUCLEOTIDE SEQUENCE [LARGE SCALE GENOMIC DNA]</scope>
    <source>
        <strain evidence="3">TRM88002</strain>
    </source>
</reference>
<keyword evidence="1" id="KW-1133">Transmembrane helix</keyword>
<name>A0ABT0Y3J7_9ACTN</name>